<dbReference type="Pfam" id="PF03729">
    <property type="entry name" value="DUF308"/>
    <property type="match status" value="2"/>
</dbReference>
<accession>A0A3E2TJV7</accession>
<dbReference type="PANTHER" id="PTHR34989:SF1">
    <property type="entry name" value="PROTEIN HDED"/>
    <property type="match status" value="1"/>
</dbReference>
<comment type="caution">
    <text evidence="2">The sequence shown here is derived from an EMBL/GenBank/DDBJ whole genome shotgun (WGS) entry which is preliminary data.</text>
</comment>
<dbReference type="PANTHER" id="PTHR34989">
    <property type="entry name" value="PROTEIN HDED"/>
    <property type="match status" value="1"/>
</dbReference>
<dbReference type="GO" id="GO:0005886">
    <property type="term" value="C:plasma membrane"/>
    <property type="evidence" value="ECO:0007669"/>
    <property type="project" value="TreeGrafter"/>
</dbReference>
<dbReference type="EMBL" id="QVEU01000002">
    <property type="protein sequence ID" value="RGB77272.1"/>
    <property type="molecule type" value="Genomic_DNA"/>
</dbReference>
<evidence type="ECO:0000256" key="1">
    <source>
        <dbReference type="SAM" id="Phobius"/>
    </source>
</evidence>
<keyword evidence="3" id="KW-1185">Reference proteome</keyword>
<feature type="transmembrane region" description="Helical" evidence="1">
    <location>
        <begin position="34"/>
        <end position="56"/>
    </location>
</feature>
<evidence type="ECO:0000313" key="2">
    <source>
        <dbReference type="EMBL" id="RGB77272.1"/>
    </source>
</evidence>
<feature type="transmembrane region" description="Helical" evidence="1">
    <location>
        <begin position="151"/>
        <end position="172"/>
    </location>
</feature>
<feature type="transmembrane region" description="Helical" evidence="1">
    <location>
        <begin position="122"/>
        <end position="145"/>
    </location>
</feature>
<proteinExistence type="predicted"/>
<name>A0A3E2TJV7_9FIRM</name>
<keyword evidence="1" id="KW-0472">Membrane</keyword>
<reference evidence="2 3" key="1">
    <citation type="submission" date="2018-08" db="EMBL/GenBank/DDBJ databases">
        <title>A genome reference for cultivated species of the human gut microbiota.</title>
        <authorList>
            <person name="Zou Y."/>
            <person name="Xue W."/>
            <person name="Luo G."/>
        </authorList>
    </citation>
    <scope>NUCLEOTIDE SEQUENCE [LARGE SCALE GENOMIC DNA]</scope>
    <source>
        <strain evidence="2 3">OF01-3</strain>
    </source>
</reference>
<dbReference type="InterPro" id="IPR052712">
    <property type="entry name" value="Acid_resist_chaperone_HdeD"/>
</dbReference>
<gene>
    <name evidence="2" type="ORF">DXA39_03390</name>
</gene>
<feature type="transmembrane region" description="Helical" evidence="1">
    <location>
        <begin position="94"/>
        <end position="115"/>
    </location>
</feature>
<keyword evidence="1" id="KW-0812">Transmembrane</keyword>
<dbReference type="AlphaFoldDB" id="A0A3E2TJV7"/>
<keyword evidence="1" id="KW-1133">Transmembrane helix</keyword>
<dbReference type="RefSeq" id="WP_117520993.1">
    <property type="nucleotide sequence ID" value="NZ_AP031484.1"/>
</dbReference>
<evidence type="ECO:0000313" key="3">
    <source>
        <dbReference type="Proteomes" id="UP000261011"/>
    </source>
</evidence>
<dbReference type="Proteomes" id="UP000261011">
    <property type="component" value="Unassembled WGS sequence"/>
</dbReference>
<dbReference type="OrthoDB" id="2456403at2"/>
<feature type="transmembrane region" description="Helical" evidence="1">
    <location>
        <begin position="68"/>
        <end position="88"/>
    </location>
</feature>
<protein>
    <recommendedName>
        <fullName evidence="4">DUF308 domain-containing protein</fullName>
    </recommendedName>
</protein>
<feature type="transmembrane region" description="Helical" evidence="1">
    <location>
        <begin position="9"/>
        <end position="28"/>
    </location>
</feature>
<dbReference type="InterPro" id="IPR005325">
    <property type="entry name" value="DUF308_memb"/>
</dbReference>
<evidence type="ECO:0008006" key="4">
    <source>
        <dbReference type="Google" id="ProtNLM"/>
    </source>
</evidence>
<organism evidence="2 3">
    <name type="scientific">Anaerococcus nagyae</name>
    <dbReference type="NCBI Taxonomy" id="1755241"/>
    <lineage>
        <taxon>Bacteria</taxon>
        <taxon>Bacillati</taxon>
        <taxon>Bacillota</taxon>
        <taxon>Tissierellia</taxon>
        <taxon>Tissierellales</taxon>
        <taxon>Peptoniphilaceae</taxon>
        <taxon>Anaerococcus</taxon>
    </lineage>
</organism>
<sequence>MAEHKNSSINWESLILGVLYLIVAIIAFKDPTASLMSMAVLLGIFVILSGIGDIYLRNKLSRHYEKDTTNLSLISGIVQIILGIIILVDIQTTFVALPYMFAIWFIFTSIMGIIIISPLKIFAYGIWTSLLILNILGVIIGFMMIKNPMSASLTIVTLVGFYFLFLAIKSIMHAFQYYNYK</sequence>